<proteinExistence type="predicted"/>
<dbReference type="EMBL" id="CAJPEX010000128">
    <property type="protein sequence ID" value="CAG0913569.1"/>
    <property type="molecule type" value="Genomic_DNA"/>
</dbReference>
<protein>
    <submittedName>
        <fullName evidence="1">Uncharacterized protein</fullName>
    </submittedName>
</protein>
<name>A0A7R9BDX5_9CRUS</name>
<dbReference type="Proteomes" id="UP000678499">
    <property type="component" value="Unassembled WGS sequence"/>
</dbReference>
<evidence type="ECO:0000313" key="1">
    <source>
        <dbReference type="EMBL" id="CAD7273417.1"/>
    </source>
</evidence>
<evidence type="ECO:0000313" key="2">
    <source>
        <dbReference type="Proteomes" id="UP000678499"/>
    </source>
</evidence>
<organism evidence="1">
    <name type="scientific">Notodromas monacha</name>
    <dbReference type="NCBI Taxonomy" id="399045"/>
    <lineage>
        <taxon>Eukaryota</taxon>
        <taxon>Metazoa</taxon>
        <taxon>Ecdysozoa</taxon>
        <taxon>Arthropoda</taxon>
        <taxon>Crustacea</taxon>
        <taxon>Oligostraca</taxon>
        <taxon>Ostracoda</taxon>
        <taxon>Podocopa</taxon>
        <taxon>Podocopida</taxon>
        <taxon>Cypridocopina</taxon>
        <taxon>Cypridoidea</taxon>
        <taxon>Cyprididae</taxon>
        <taxon>Notodromas</taxon>
    </lineage>
</organism>
<keyword evidence="2" id="KW-1185">Reference proteome</keyword>
<accession>A0A7R9BDX5</accession>
<dbReference type="AlphaFoldDB" id="A0A7R9BDX5"/>
<gene>
    <name evidence="1" type="ORF">NMOB1V02_LOCUS1308</name>
</gene>
<reference evidence="1" key="1">
    <citation type="submission" date="2020-11" db="EMBL/GenBank/DDBJ databases">
        <authorList>
            <person name="Tran Van P."/>
        </authorList>
    </citation>
    <scope>NUCLEOTIDE SEQUENCE</scope>
</reference>
<sequence>MTALLVRLNYGLRDLRFIELEKSGFTHAEGSENNKTLIRRKAVFYAESYHDADENISGGASQLKFFNFSMHAHKLVNGLKSGSPCPKKDNMHEIFSIGAVPCGGFLLKVNKILLEESRKKLRVNDKKLCLQCDRRNIFPLSHGDIIECFNDRNPYFRVMFLLPSAGADGRRWKEQQSSPLLTACPLDIQKRILQYLTPAEALKNAVADSHPFHMGTKMTSVTHARRLAIDISSNGALQQLYTPPDATIPLFRASDWRNLKALELHTWDYDHCLVEFLKSEALAGLELKRLLLKNVDTENPAWGRCLSSKEPYPVVEQDIPQLLHFLGSGVLRSLYVLRLPMKMDEEAWILAQKLGTFAVLESLSFYGDLKSLWVQNSTPERVVLHLSQMPSLEKLWIFRDATTSMNDDQMPLDAFAECPEEWLTNLKFISADLWETYIPYSKMTNLECVGFSFQNRKALGRSLESVFEELRGCPKLRGLLLHVPRGFQFQVLSQMPQKLEFAALSGANRRCLVSALNFLAQSQSSLDDLWVEMEKPREFEEVLQALRNFKCLKNVVLVVTENTPTRSIHSFERAMQVYLGSPDKGASAKEIQGGVSVQQATLLVSEYYGYKAVVYSFELEKKIPFSFSAITNFFFDWLKDVPTSWESLESPQYAIVSSIFRYGRSVLDMDEFFESLKNNPD</sequence>
<dbReference type="EMBL" id="OA882165">
    <property type="protein sequence ID" value="CAD7273417.1"/>
    <property type="molecule type" value="Genomic_DNA"/>
</dbReference>